<dbReference type="EMBL" id="OU895879">
    <property type="protein sequence ID" value="CAG9806316.1"/>
    <property type="molecule type" value="Genomic_DNA"/>
</dbReference>
<dbReference type="PANTHER" id="PTHR24252">
    <property type="entry name" value="ACROSIN-RELATED"/>
    <property type="match status" value="1"/>
</dbReference>
<dbReference type="AlphaFoldDB" id="A0A9N9S026"/>
<comment type="similarity">
    <text evidence="2">Belongs to the peptidase S1 family. CLIP subfamily.</text>
</comment>
<dbReference type="PROSITE" id="PS50240">
    <property type="entry name" value="TRYPSIN_DOM"/>
    <property type="match status" value="1"/>
</dbReference>
<gene>
    <name evidence="4" type="ORF">CHIRRI_LOCUS9176</name>
</gene>
<dbReference type="InterPro" id="IPR043504">
    <property type="entry name" value="Peptidase_S1_PA_chymotrypsin"/>
</dbReference>
<feature type="domain" description="Peptidase S1" evidence="3">
    <location>
        <begin position="158"/>
        <end position="428"/>
    </location>
</feature>
<evidence type="ECO:0000313" key="4">
    <source>
        <dbReference type="EMBL" id="CAG9806316.1"/>
    </source>
</evidence>
<sequence>MSNEKILNFFISFCLIFNKFYCQISECEMSADLGEARKSRLHHPCEINRNPYFHIETHENFYCVFYSSIDTSIFGEATVNIKVDGEWEVEQIGSKEFSSNQTSILFTVLLEDVILKIFSEDEDEIPKIVSVIVTLGDETEEYCSTTKCGMRSEAIPVIINGEKVREGSWPWHAAIYYRPTTGTIKFRCGATIINERTLITIATCLVTYNAAIQKRVELDIDKLSVAVGETILFDSSGTRQVFKVNEIKFHENYTKEYVQGSFNSARSYKDDYNVALIILHEDIRYSLHVVPICLPTSDEYDYDGKVGKVVGWGFSEVGDLKISQHLQDLTVPTNNFLTCMFRAFNRTIYSGFSASRNFCAGYKRHRGICTGDSGGGLYIKEDSQYTLYGLASFANCECVKEENRCTIYGEGFFVNLVKVLKWIQNNMY</sequence>
<evidence type="ECO:0000313" key="5">
    <source>
        <dbReference type="Proteomes" id="UP001153620"/>
    </source>
</evidence>
<reference evidence="4" key="2">
    <citation type="submission" date="2022-10" db="EMBL/GenBank/DDBJ databases">
        <authorList>
            <consortium name="ENA_rothamsted_submissions"/>
            <consortium name="culmorum"/>
            <person name="King R."/>
        </authorList>
    </citation>
    <scope>NUCLEOTIDE SEQUENCE</scope>
</reference>
<keyword evidence="1" id="KW-1015">Disulfide bond</keyword>
<dbReference type="SMART" id="SM00020">
    <property type="entry name" value="Tryp_SPc"/>
    <property type="match status" value="1"/>
</dbReference>
<evidence type="ECO:0000259" key="3">
    <source>
        <dbReference type="PROSITE" id="PS50240"/>
    </source>
</evidence>
<protein>
    <recommendedName>
        <fullName evidence="3">Peptidase S1 domain-containing protein</fullName>
    </recommendedName>
</protein>
<keyword evidence="5" id="KW-1185">Reference proteome</keyword>
<proteinExistence type="inferred from homology"/>
<reference evidence="4" key="1">
    <citation type="submission" date="2022-01" db="EMBL/GenBank/DDBJ databases">
        <authorList>
            <person name="King R."/>
        </authorList>
    </citation>
    <scope>NUCLEOTIDE SEQUENCE</scope>
</reference>
<evidence type="ECO:0000256" key="2">
    <source>
        <dbReference type="ARBA" id="ARBA00024195"/>
    </source>
</evidence>
<name>A0A9N9S026_9DIPT</name>
<dbReference type="CDD" id="cd00190">
    <property type="entry name" value="Tryp_SPc"/>
    <property type="match status" value="1"/>
</dbReference>
<dbReference type="SUPFAM" id="SSF50494">
    <property type="entry name" value="Trypsin-like serine proteases"/>
    <property type="match status" value="1"/>
</dbReference>
<dbReference type="InterPro" id="IPR001254">
    <property type="entry name" value="Trypsin_dom"/>
</dbReference>
<evidence type="ECO:0000256" key="1">
    <source>
        <dbReference type="ARBA" id="ARBA00023157"/>
    </source>
</evidence>
<organism evidence="4 5">
    <name type="scientific">Chironomus riparius</name>
    <dbReference type="NCBI Taxonomy" id="315576"/>
    <lineage>
        <taxon>Eukaryota</taxon>
        <taxon>Metazoa</taxon>
        <taxon>Ecdysozoa</taxon>
        <taxon>Arthropoda</taxon>
        <taxon>Hexapoda</taxon>
        <taxon>Insecta</taxon>
        <taxon>Pterygota</taxon>
        <taxon>Neoptera</taxon>
        <taxon>Endopterygota</taxon>
        <taxon>Diptera</taxon>
        <taxon>Nematocera</taxon>
        <taxon>Chironomoidea</taxon>
        <taxon>Chironomidae</taxon>
        <taxon>Chironominae</taxon>
        <taxon>Chironomus</taxon>
    </lineage>
</organism>
<dbReference type="Gene3D" id="2.40.10.10">
    <property type="entry name" value="Trypsin-like serine proteases"/>
    <property type="match status" value="1"/>
</dbReference>
<dbReference type="Proteomes" id="UP001153620">
    <property type="component" value="Chromosome 3"/>
</dbReference>
<dbReference type="PANTHER" id="PTHR24252:SF7">
    <property type="entry name" value="HYALIN"/>
    <property type="match status" value="1"/>
</dbReference>
<dbReference type="GO" id="GO:0006508">
    <property type="term" value="P:proteolysis"/>
    <property type="evidence" value="ECO:0007669"/>
    <property type="project" value="InterPro"/>
</dbReference>
<dbReference type="Pfam" id="PF00089">
    <property type="entry name" value="Trypsin"/>
    <property type="match status" value="1"/>
</dbReference>
<dbReference type="GO" id="GO:0004252">
    <property type="term" value="F:serine-type endopeptidase activity"/>
    <property type="evidence" value="ECO:0007669"/>
    <property type="project" value="InterPro"/>
</dbReference>
<dbReference type="InterPro" id="IPR009003">
    <property type="entry name" value="Peptidase_S1_PA"/>
</dbReference>
<dbReference type="OrthoDB" id="7215686at2759"/>
<accession>A0A9N9S026</accession>